<keyword evidence="1" id="KW-0472">Membrane</keyword>
<dbReference type="InterPro" id="IPR045339">
    <property type="entry name" value="DUF6534"/>
</dbReference>
<keyword evidence="1" id="KW-1133">Transmembrane helix</keyword>
<gene>
    <name evidence="3" type="ORF">MCHLO_13843</name>
</gene>
<accession>A0ABQ0M1T9</accession>
<evidence type="ECO:0000259" key="2">
    <source>
        <dbReference type="Pfam" id="PF20152"/>
    </source>
</evidence>
<feature type="transmembrane region" description="Helical" evidence="1">
    <location>
        <begin position="26"/>
        <end position="49"/>
    </location>
</feature>
<keyword evidence="1" id="KW-0812">Transmembrane</keyword>
<feature type="non-terminal residue" evidence="3">
    <location>
        <position position="1"/>
    </location>
</feature>
<evidence type="ECO:0000256" key="1">
    <source>
        <dbReference type="SAM" id="Phobius"/>
    </source>
</evidence>
<reference evidence="3" key="1">
    <citation type="submission" date="2014-09" db="EMBL/GenBank/DDBJ databases">
        <title>Genome sequence of the luminous mushroom Mycena chlorophos for searching fungal bioluminescence genes.</title>
        <authorList>
            <person name="Tanaka Y."/>
            <person name="Kasuga D."/>
            <person name="Oba Y."/>
            <person name="Hase S."/>
            <person name="Sato K."/>
            <person name="Oba Y."/>
            <person name="Sakakibara Y."/>
        </authorList>
    </citation>
    <scope>NUCLEOTIDE SEQUENCE</scope>
</reference>
<dbReference type="EMBL" id="DF849437">
    <property type="protein sequence ID" value="GAT57289.1"/>
    <property type="molecule type" value="Genomic_DNA"/>
</dbReference>
<protein>
    <recommendedName>
        <fullName evidence="2">DUF6534 domain-containing protein</fullName>
    </recommendedName>
</protein>
<keyword evidence="4" id="KW-1185">Reference proteome</keyword>
<name>A0ABQ0M1T9_MYCCL</name>
<evidence type="ECO:0000313" key="3">
    <source>
        <dbReference type="EMBL" id="GAT57289.1"/>
    </source>
</evidence>
<evidence type="ECO:0000313" key="4">
    <source>
        <dbReference type="Proteomes" id="UP000815677"/>
    </source>
</evidence>
<sequence>TRHRADVAAGSWCTGFRRTDTILTHLIIGALQTGVFVAVFALACLFSFAFDQQTYLYMMFAYPLGRIYTNTLLYVLNSRTNLASQINSAPGAVISLSDVYSEGGHRIAPAISLNSEQQRNGGYAGRRSIHDDFKTFQAA</sequence>
<dbReference type="Pfam" id="PF20152">
    <property type="entry name" value="DUF6534"/>
    <property type="match status" value="1"/>
</dbReference>
<organism evidence="3 4">
    <name type="scientific">Mycena chlorophos</name>
    <name type="common">Agaric fungus</name>
    <name type="synonym">Agaricus chlorophos</name>
    <dbReference type="NCBI Taxonomy" id="658473"/>
    <lineage>
        <taxon>Eukaryota</taxon>
        <taxon>Fungi</taxon>
        <taxon>Dikarya</taxon>
        <taxon>Basidiomycota</taxon>
        <taxon>Agaricomycotina</taxon>
        <taxon>Agaricomycetes</taxon>
        <taxon>Agaricomycetidae</taxon>
        <taxon>Agaricales</taxon>
        <taxon>Marasmiineae</taxon>
        <taxon>Mycenaceae</taxon>
        <taxon>Mycena</taxon>
    </lineage>
</organism>
<dbReference type="Proteomes" id="UP000815677">
    <property type="component" value="Unassembled WGS sequence"/>
</dbReference>
<feature type="domain" description="DUF6534" evidence="2">
    <location>
        <begin position="9"/>
        <end position="80"/>
    </location>
</feature>
<proteinExistence type="predicted"/>
<feature type="transmembrane region" description="Helical" evidence="1">
    <location>
        <begin position="55"/>
        <end position="76"/>
    </location>
</feature>